<protein>
    <recommendedName>
        <fullName evidence="4 7">Signal peptidase I</fullName>
        <ecNumber evidence="4 7">3.4.21.89</ecNumber>
    </recommendedName>
</protein>
<comment type="caution">
    <text evidence="9">The sequence shown here is derived from an EMBL/GenBank/DDBJ whole genome shotgun (WGS) entry which is preliminary data.</text>
</comment>
<dbReference type="EMBL" id="ADFR01000002">
    <property type="protein sequence ID" value="EFC06053.1"/>
    <property type="molecule type" value="Genomic_DNA"/>
</dbReference>
<dbReference type="GO" id="GO:0006465">
    <property type="term" value="P:signal peptide processing"/>
    <property type="evidence" value="ECO:0007669"/>
    <property type="project" value="InterPro"/>
</dbReference>
<evidence type="ECO:0000256" key="3">
    <source>
        <dbReference type="ARBA" id="ARBA00009370"/>
    </source>
</evidence>
<feature type="active site" evidence="6">
    <location>
        <position position="45"/>
    </location>
</feature>
<keyword evidence="7" id="KW-0645">Protease</keyword>
<keyword evidence="7" id="KW-0472">Membrane</keyword>
<dbReference type="OrthoDB" id="9802919at2"/>
<dbReference type="GO" id="GO:0004252">
    <property type="term" value="F:serine-type endopeptidase activity"/>
    <property type="evidence" value="ECO:0007669"/>
    <property type="project" value="InterPro"/>
</dbReference>
<evidence type="ECO:0000256" key="1">
    <source>
        <dbReference type="ARBA" id="ARBA00000677"/>
    </source>
</evidence>
<proteinExistence type="inferred from homology"/>
<accession>D2MLX7</accession>
<feature type="transmembrane region" description="Helical" evidence="7">
    <location>
        <begin position="14"/>
        <end position="36"/>
    </location>
</feature>
<evidence type="ECO:0000256" key="2">
    <source>
        <dbReference type="ARBA" id="ARBA00004401"/>
    </source>
</evidence>
<dbReference type="GO" id="GO:0005886">
    <property type="term" value="C:plasma membrane"/>
    <property type="evidence" value="ECO:0007669"/>
    <property type="project" value="UniProtKB-SubCell"/>
</dbReference>
<dbReference type="InterPro" id="IPR019757">
    <property type="entry name" value="Pept_S26A_signal_pept_1_Lys-AS"/>
</dbReference>
<name>D2MLX7_9FIRM</name>
<dbReference type="RefSeq" id="WP_006626398.1">
    <property type="nucleotide sequence ID" value="NZ_ADFR01000002.1"/>
</dbReference>
<evidence type="ECO:0000313" key="9">
    <source>
        <dbReference type="EMBL" id="EFC06053.1"/>
    </source>
</evidence>
<dbReference type="SUPFAM" id="SSF51306">
    <property type="entry name" value="LexA/Signal peptidase"/>
    <property type="match status" value="1"/>
</dbReference>
<dbReference type="PRINTS" id="PR00727">
    <property type="entry name" value="LEADERPTASE"/>
</dbReference>
<organism evidence="9 10">
    <name type="scientific">Bulleidia extructa W1219</name>
    <dbReference type="NCBI Taxonomy" id="679192"/>
    <lineage>
        <taxon>Bacteria</taxon>
        <taxon>Bacillati</taxon>
        <taxon>Bacillota</taxon>
        <taxon>Erysipelotrichia</taxon>
        <taxon>Erysipelotrichales</taxon>
        <taxon>Erysipelotrichaceae</taxon>
        <taxon>Bulleidia</taxon>
    </lineage>
</organism>
<evidence type="ECO:0000313" key="10">
    <source>
        <dbReference type="Proteomes" id="UP000005017"/>
    </source>
</evidence>
<dbReference type="PANTHER" id="PTHR43390">
    <property type="entry name" value="SIGNAL PEPTIDASE I"/>
    <property type="match status" value="1"/>
</dbReference>
<dbReference type="InterPro" id="IPR019533">
    <property type="entry name" value="Peptidase_S26"/>
</dbReference>
<dbReference type="EC" id="3.4.21.89" evidence="4 7"/>
<evidence type="ECO:0000256" key="7">
    <source>
        <dbReference type="RuleBase" id="RU362042"/>
    </source>
</evidence>
<dbReference type="InterPro" id="IPR000223">
    <property type="entry name" value="Pept_S26A_signal_pept_1"/>
</dbReference>
<dbReference type="AlphaFoldDB" id="D2MLX7"/>
<reference evidence="10" key="1">
    <citation type="submission" date="2009-12" db="EMBL/GenBank/DDBJ databases">
        <title>Sequence of Clostridiales genomosp. BVAB3 str. UPII9-5.</title>
        <authorList>
            <person name="Madupu R."/>
            <person name="Durkin A.S."/>
            <person name="Torralba M."/>
            <person name="Methe B."/>
            <person name="Sutton G.G."/>
            <person name="Strausberg R.L."/>
            <person name="Nelson K.E."/>
        </authorList>
    </citation>
    <scope>NUCLEOTIDE SEQUENCE [LARGE SCALE GENOMIC DNA]</scope>
    <source>
        <strain evidence="10">W1219</strain>
    </source>
</reference>
<sequence>MDENKKVKKEKSELVLFIRDMLISFAVVMIVVHYVFRPIQVKGRSMYPTLEDGAYGISNTIGLTIGGLKRFDVVIIYLPEKKEYIVKRIIGLPGETIAYRDSKLFINGKEMEEPFLNHEYRKRYGNSFTSEIPEQTIPNHSYFCLGDNRPNSSDSRVYGPFAKKQIISKGVFILFPFSDFGVKSW</sequence>
<dbReference type="PROSITE" id="PS00760">
    <property type="entry name" value="SPASE_I_2"/>
    <property type="match status" value="1"/>
</dbReference>
<evidence type="ECO:0000256" key="5">
    <source>
        <dbReference type="ARBA" id="ARBA00022801"/>
    </source>
</evidence>
<dbReference type="Pfam" id="PF10502">
    <property type="entry name" value="Peptidase_S26"/>
    <property type="match status" value="1"/>
</dbReference>
<evidence type="ECO:0000259" key="8">
    <source>
        <dbReference type="Pfam" id="PF10502"/>
    </source>
</evidence>
<evidence type="ECO:0000256" key="4">
    <source>
        <dbReference type="ARBA" id="ARBA00013208"/>
    </source>
</evidence>
<keyword evidence="10" id="KW-1185">Reference proteome</keyword>
<dbReference type="STRING" id="679192.HMPREF9013_0745"/>
<feature type="domain" description="Peptidase S26" evidence="8">
    <location>
        <begin position="18"/>
        <end position="174"/>
    </location>
</feature>
<dbReference type="eggNOG" id="COG0681">
    <property type="taxonomic scope" value="Bacteria"/>
</dbReference>
<comment type="catalytic activity">
    <reaction evidence="1 7">
        <text>Cleavage of hydrophobic, N-terminal signal or leader sequences from secreted and periplasmic proteins.</text>
        <dbReference type="EC" id="3.4.21.89"/>
    </reaction>
</comment>
<keyword evidence="7" id="KW-1133">Transmembrane helix</keyword>
<comment type="subcellular location">
    <subcellularLocation>
        <location evidence="2">Cell membrane</location>
        <topology evidence="2">Single-pass type II membrane protein</topology>
    </subcellularLocation>
    <subcellularLocation>
        <location evidence="7">Membrane</location>
        <topology evidence="7">Single-pass type II membrane protein</topology>
    </subcellularLocation>
</comment>
<keyword evidence="5 7" id="KW-0378">Hydrolase</keyword>
<gene>
    <name evidence="9" type="primary">lepB</name>
    <name evidence="9" type="ORF">HMPREF9013_0745</name>
</gene>
<dbReference type="PROSITE" id="PS00761">
    <property type="entry name" value="SPASE_I_3"/>
    <property type="match status" value="1"/>
</dbReference>
<dbReference type="InterPro" id="IPR019758">
    <property type="entry name" value="Pept_S26A_signal_pept_1_CS"/>
</dbReference>
<keyword evidence="7" id="KW-0812">Transmembrane</keyword>
<dbReference type="Proteomes" id="UP000005017">
    <property type="component" value="Unassembled WGS sequence"/>
</dbReference>
<dbReference type="PANTHER" id="PTHR43390:SF1">
    <property type="entry name" value="CHLOROPLAST PROCESSING PEPTIDASE"/>
    <property type="match status" value="1"/>
</dbReference>
<dbReference type="GO" id="GO:0009003">
    <property type="term" value="F:signal peptidase activity"/>
    <property type="evidence" value="ECO:0007669"/>
    <property type="project" value="UniProtKB-EC"/>
</dbReference>
<feature type="active site" evidence="6">
    <location>
        <position position="87"/>
    </location>
</feature>
<dbReference type="NCBIfam" id="TIGR02227">
    <property type="entry name" value="sigpep_I_bact"/>
    <property type="match status" value="1"/>
</dbReference>
<comment type="similarity">
    <text evidence="3 7">Belongs to the peptidase S26 family.</text>
</comment>
<dbReference type="CDD" id="cd06530">
    <property type="entry name" value="S26_SPase_I"/>
    <property type="match status" value="1"/>
</dbReference>
<dbReference type="InterPro" id="IPR036286">
    <property type="entry name" value="LexA/Signal_pep-like_sf"/>
</dbReference>
<dbReference type="MEROPS" id="S26.015"/>
<dbReference type="Gene3D" id="2.10.109.10">
    <property type="entry name" value="Umud Fragment, subunit A"/>
    <property type="match status" value="1"/>
</dbReference>
<evidence type="ECO:0000256" key="6">
    <source>
        <dbReference type="PIRSR" id="PIRSR600223-1"/>
    </source>
</evidence>